<evidence type="ECO:0008006" key="3">
    <source>
        <dbReference type="Google" id="ProtNLM"/>
    </source>
</evidence>
<dbReference type="Pfam" id="PF05742">
    <property type="entry name" value="TANGO2"/>
    <property type="match status" value="1"/>
</dbReference>
<dbReference type="EMBL" id="RYDJ01000019">
    <property type="protein sequence ID" value="RTZ02283.1"/>
    <property type="molecule type" value="Genomic_DNA"/>
</dbReference>
<name>A0A432CGZ6_9FLAO</name>
<evidence type="ECO:0000313" key="1">
    <source>
        <dbReference type="EMBL" id="RTZ02283.1"/>
    </source>
</evidence>
<keyword evidence="2" id="KW-1185">Reference proteome</keyword>
<evidence type="ECO:0000313" key="2">
    <source>
        <dbReference type="Proteomes" id="UP000280825"/>
    </source>
</evidence>
<dbReference type="Proteomes" id="UP000280825">
    <property type="component" value="Unassembled WGS sequence"/>
</dbReference>
<dbReference type="RefSeq" id="WP_126562895.1">
    <property type="nucleotide sequence ID" value="NZ_RYDJ01000019.1"/>
</dbReference>
<accession>A0A432CGZ6</accession>
<proteinExistence type="predicted"/>
<gene>
    <name evidence="1" type="ORF">EKL98_13725</name>
</gene>
<comment type="caution">
    <text evidence="1">The sequence shown here is derived from an EMBL/GenBank/DDBJ whole genome shotgun (WGS) entry which is preliminary data.</text>
</comment>
<dbReference type="PANTHER" id="PTHR17985">
    <property type="entry name" value="SER/THR-RICH PROTEIN T10 IN DGCR REGION"/>
    <property type="match status" value="1"/>
</dbReference>
<dbReference type="InterPro" id="IPR008551">
    <property type="entry name" value="TANGO2"/>
</dbReference>
<sequence length="236" mass="27122">MCTVSFVATNDTIIITSNRDEKTVRPSAIPPKSYTVNGKNIIFPKDPKAGGTWFVANADGVILVLLNGADEKHEVQLPYRKSRGLIVLEMISSLSPKDFWSEIDLENIEPFTLVLFQNNALFQLRWNGKKKETISLDIRKNHIWSSSTLYSLAMREQRLQWFYTFMNENPEISESKMHDFHRYTEEGNDENGLVINRNDEMKTLSITQAVIEKNKVAILHYDLIAQQDFSTSFITV</sequence>
<dbReference type="PANTHER" id="PTHR17985:SF8">
    <property type="entry name" value="TRANSPORT AND GOLGI ORGANIZATION PROTEIN 2 HOMOLOG"/>
    <property type="match status" value="1"/>
</dbReference>
<dbReference type="AlphaFoldDB" id="A0A432CGZ6"/>
<protein>
    <recommendedName>
        <fullName evidence="3">NRDE family protein</fullName>
    </recommendedName>
</protein>
<organism evidence="1 2">
    <name type="scientific">Flavobacterium bomense</name>
    <dbReference type="NCBI Taxonomy" id="2497483"/>
    <lineage>
        <taxon>Bacteria</taxon>
        <taxon>Pseudomonadati</taxon>
        <taxon>Bacteroidota</taxon>
        <taxon>Flavobacteriia</taxon>
        <taxon>Flavobacteriales</taxon>
        <taxon>Flavobacteriaceae</taxon>
        <taxon>Flavobacterium</taxon>
    </lineage>
</organism>
<reference evidence="1 2" key="1">
    <citation type="submission" date="2018-12" db="EMBL/GenBank/DDBJ databases">
        <title>Flavobacterium sp. nov., isolated from glacier ice.</title>
        <authorList>
            <person name="Liu Q."/>
            <person name="Xin Y.-H."/>
        </authorList>
    </citation>
    <scope>NUCLEOTIDE SEQUENCE [LARGE SCALE GENOMIC DNA]</scope>
    <source>
        <strain evidence="1 2">RB1N8</strain>
    </source>
</reference>